<dbReference type="OrthoDB" id="8947138at2759"/>
<comment type="caution">
    <text evidence="1">The sequence shown here is derived from an EMBL/GenBank/DDBJ whole genome shotgun (WGS) entry which is preliminary data.</text>
</comment>
<protein>
    <submittedName>
        <fullName evidence="1">Uncharacterized protein</fullName>
    </submittedName>
</protein>
<dbReference type="AlphaFoldDB" id="A0A8T2NDK4"/>
<accession>A0A8T2NDK4</accession>
<name>A0A8T2NDK4_9TELE</name>
<evidence type="ECO:0000313" key="2">
    <source>
        <dbReference type="Proteomes" id="UP000824540"/>
    </source>
</evidence>
<proteinExistence type="predicted"/>
<sequence>MSVKGDDRGRLIAMGNVGRLHTLDTSNLDNRNYPCSPPAALGLSSWCLFESVPNDLTPEEQQELENIRRRKLELLEDIQRYTAEEFSIHNQTVLIYLISVFKGHPHP</sequence>
<reference evidence="1" key="1">
    <citation type="thesis" date="2021" institute="BYU ScholarsArchive" country="Provo, UT, USA">
        <title>Applications of and Algorithms for Genome Assembly and Genomic Analyses with an Emphasis on Marine Teleosts.</title>
        <authorList>
            <person name="Pickett B.D."/>
        </authorList>
    </citation>
    <scope>NUCLEOTIDE SEQUENCE</scope>
    <source>
        <strain evidence="1">HI-2016</strain>
    </source>
</reference>
<keyword evidence="2" id="KW-1185">Reference proteome</keyword>
<dbReference type="EMBL" id="JAFBMS010000079">
    <property type="protein sequence ID" value="KAG9337906.1"/>
    <property type="molecule type" value="Genomic_DNA"/>
</dbReference>
<evidence type="ECO:0000313" key="1">
    <source>
        <dbReference type="EMBL" id="KAG9337906.1"/>
    </source>
</evidence>
<organism evidence="1 2">
    <name type="scientific">Albula glossodonta</name>
    <name type="common">roundjaw bonefish</name>
    <dbReference type="NCBI Taxonomy" id="121402"/>
    <lineage>
        <taxon>Eukaryota</taxon>
        <taxon>Metazoa</taxon>
        <taxon>Chordata</taxon>
        <taxon>Craniata</taxon>
        <taxon>Vertebrata</taxon>
        <taxon>Euteleostomi</taxon>
        <taxon>Actinopterygii</taxon>
        <taxon>Neopterygii</taxon>
        <taxon>Teleostei</taxon>
        <taxon>Albuliformes</taxon>
        <taxon>Albulidae</taxon>
        <taxon>Albula</taxon>
    </lineage>
</organism>
<gene>
    <name evidence="1" type="ORF">JZ751_027559</name>
</gene>
<dbReference type="Proteomes" id="UP000824540">
    <property type="component" value="Unassembled WGS sequence"/>
</dbReference>